<organism evidence="2 3">
    <name type="scientific">Solanum bulbocastanum</name>
    <name type="common">Wild potato</name>
    <dbReference type="NCBI Taxonomy" id="147425"/>
    <lineage>
        <taxon>Eukaryota</taxon>
        <taxon>Viridiplantae</taxon>
        <taxon>Streptophyta</taxon>
        <taxon>Embryophyta</taxon>
        <taxon>Tracheophyta</taxon>
        <taxon>Spermatophyta</taxon>
        <taxon>Magnoliopsida</taxon>
        <taxon>eudicotyledons</taxon>
        <taxon>Gunneridae</taxon>
        <taxon>Pentapetalae</taxon>
        <taxon>asterids</taxon>
        <taxon>lamiids</taxon>
        <taxon>Solanales</taxon>
        <taxon>Solanaceae</taxon>
        <taxon>Solanoideae</taxon>
        <taxon>Solaneae</taxon>
        <taxon>Solanum</taxon>
    </lineage>
</organism>
<accession>A0AAN8YAU5</accession>
<evidence type="ECO:0000256" key="1">
    <source>
        <dbReference type="SAM" id="SignalP"/>
    </source>
</evidence>
<gene>
    <name evidence="2" type="ORF">RDI58_020599</name>
</gene>
<feature type="signal peptide" evidence="1">
    <location>
        <begin position="1"/>
        <end position="22"/>
    </location>
</feature>
<reference evidence="2 3" key="1">
    <citation type="submission" date="2024-02" db="EMBL/GenBank/DDBJ databases">
        <title>de novo genome assembly of Solanum bulbocastanum strain 11H21.</title>
        <authorList>
            <person name="Hosaka A.J."/>
        </authorList>
    </citation>
    <scope>NUCLEOTIDE SEQUENCE [LARGE SCALE GENOMIC DNA]</scope>
    <source>
        <tissue evidence="2">Young leaves</tissue>
    </source>
</reference>
<dbReference type="AlphaFoldDB" id="A0AAN8YAU5"/>
<keyword evidence="3" id="KW-1185">Reference proteome</keyword>
<proteinExistence type="predicted"/>
<comment type="caution">
    <text evidence="2">The sequence shown here is derived from an EMBL/GenBank/DDBJ whole genome shotgun (WGS) entry which is preliminary data.</text>
</comment>
<name>A0AAN8YAU5_SOLBU</name>
<sequence length="78" mass="8787">MNMISFKVILISIFLLIWQCYAGSVTPCQTTGDCHFNCSNDGTPICAHNTCYCQRCNLYPPLVSSDEEPKFITKKMSN</sequence>
<evidence type="ECO:0000313" key="3">
    <source>
        <dbReference type="Proteomes" id="UP001371456"/>
    </source>
</evidence>
<dbReference type="Proteomes" id="UP001371456">
    <property type="component" value="Unassembled WGS sequence"/>
</dbReference>
<keyword evidence="1" id="KW-0732">Signal</keyword>
<protein>
    <submittedName>
        <fullName evidence="2">Uncharacterized protein</fullName>
    </submittedName>
</protein>
<dbReference type="EMBL" id="JBANQN010000008">
    <property type="protein sequence ID" value="KAK6782803.1"/>
    <property type="molecule type" value="Genomic_DNA"/>
</dbReference>
<feature type="chain" id="PRO_5042951113" evidence="1">
    <location>
        <begin position="23"/>
        <end position="78"/>
    </location>
</feature>
<evidence type="ECO:0000313" key="2">
    <source>
        <dbReference type="EMBL" id="KAK6782803.1"/>
    </source>
</evidence>